<reference evidence="4 5" key="1">
    <citation type="journal article" name="Sci. Rep.">
        <title>Telomere-to-telomere assembled and centromere annotated genomes of the two main subspecies of the button mushroom Agaricus bisporus reveal especially polymorphic chromosome ends.</title>
        <authorList>
            <person name="Sonnenberg A.S.M."/>
            <person name="Sedaghat-Telgerd N."/>
            <person name="Lavrijssen B."/>
            <person name="Ohm R.A."/>
            <person name="Hendrickx P.M."/>
            <person name="Scholtmeijer K."/>
            <person name="Baars J.J.P."/>
            <person name="van Peer A."/>
        </authorList>
    </citation>
    <scope>NUCLEOTIDE SEQUENCE [LARGE SCALE GENOMIC DNA]</scope>
    <source>
        <strain evidence="4 5">H119_p4</strain>
    </source>
</reference>
<gene>
    <name evidence="4" type="ORF">Agabi119p4_4754</name>
</gene>
<feature type="compositionally biased region" description="Polar residues" evidence="3">
    <location>
        <begin position="54"/>
        <end position="63"/>
    </location>
</feature>
<feature type="region of interest" description="Disordered" evidence="3">
    <location>
        <begin position="34"/>
        <end position="63"/>
    </location>
</feature>
<dbReference type="InterPro" id="IPR036967">
    <property type="entry name" value="Ribosomal_uS11_sf"/>
</dbReference>
<dbReference type="GO" id="GO:0006412">
    <property type="term" value="P:translation"/>
    <property type="evidence" value="ECO:0007669"/>
    <property type="project" value="InterPro"/>
</dbReference>
<dbReference type="EMBL" id="JABXXO010000006">
    <property type="protein sequence ID" value="KAF7776361.1"/>
    <property type="molecule type" value="Genomic_DNA"/>
</dbReference>
<organism evidence="4 5">
    <name type="scientific">Agaricus bisporus var. burnettii</name>
    <dbReference type="NCBI Taxonomy" id="192524"/>
    <lineage>
        <taxon>Eukaryota</taxon>
        <taxon>Fungi</taxon>
        <taxon>Dikarya</taxon>
        <taxon>Basidiomycota</taxon>
        <taxon>Agaricomycotina</taxon>
        <taxon>Agaricomycetes</taxon>
        <taxon>Agaricomycetidae</taxon>
        <taxon>Agaricales</taxon>
        <taxon>Agaricineae</taxon>
        <taxon>Agaricaceae</taxon>
        <taxon>Agaricus</taxon>
    </lineage>
</organism>
<dbReference type="GO" id="GO:0005840">
    <property type="term" value="C:ribosome"/>
    <property type="evidence" value="ECO:0007669"/>
    <property type="project" value="UniProtKB-KW"/>
</dbReference>
<protein>
    <submittedName>
        <fullName evidence="4">Uncharacterized protein</fullName>
    </submittedName>
</protein>
<dbReference type="GO" id="GO:1990904">
    <property type="term" value="C:ribonucleoprotein complex"/>
    <property type="evidence" value="ECO:0007669"/>
    <property type="project" value="UniProtKB-KW"/>
</dbReference>
<keyword evidence="2" id="KW-0687">Ribonucleoprotein</keyword>
<sequence length="197" mass="21986">MSFSLRRSFSTTAQELLAAAHNGVSGHLRPINPIFRRPVGADDPPSPGPATYKSAESNPLSTPDSVIRSAYRFDCHSSRNNTITTLSSLTYDKDPFKPPRSNVIAWYSGGSLKFKKSQRASYEAGYQCVIHVFKFLEKLKQEKGSWVTVDLYFNGFGQGREALKTALMATEGVAIRDTIRKTFMILVPYCRLLDILI</sequence>
<dbReference type="SUPFAM" id="SSF53137">
    <property type="entry name" value="Translational machinery components"/>
    <property type="match status" value="1"/>
</dbReference>
<evidence type="ECO:0000256" key="3">
    <source>
        <dbReference type="SAM" id="MobiDB-lite"/>
    </source>
</evidence>
<evidence type="ECO:0000313" key="4">
    <source>
        <dbReference type="EMBL" id="KAF7776361.1"/>
    </source>
</evidence>
<proteinExistence type="predicted"/>
<evidence type="ECO:0000256" key="2">
    <source>
        <dbReference type="ARBA" id="ARBA00023274"/>
    </source>
</evidence>
<dbReference type="AlphaFoldDB" id="A0A8H7F3V1"/>
<accession>A0A8H7F3V1</accession>
<keyword evidence="1" id="KW-0689">Ribosomal protein</keyword>
<evidence type="ECO:0000256" key="1">
    <source>
        <dbReference type="ARBA" id="ARBA00022980"/>
    </source>
</evidence>
<dbReference type="GO" id="GO:0003735">
    <property type="term" value="F:structural constituent of ribosome"/>
    <property type="evidence" value="ECO:0007669"/>
    <property type="project" value="InterPro"/>
</dbReference>
<dbReference type="Proteomes" id="UP000629468">
    <property type="component" value="Unassembled WGS sequence"/>
</dbReference>
<dbReference type="Gene3D" id="3.30.420.80">
    <property type="entry name" value="Ribosomal protein S11"/>
    <property type="match status" value="1"/>
</dbReference>
<comment type="caution">
    <text evidence="4">The sequence shown here is derived from an EMBL/GenBank/DDBJ whole genome shotgun (WGS) entry which is preliminary data.</text>
</comment>
<name>A0A8H7F3V1_AGABI</name>
<evidence type="ECO:0000313" key="5">
    <source>
        <dbReference type="Proteomes" id="UP000629468"/>
    </source>
</evidence>